<dbReference type="Pfam" id="PF13181">
    <property type="entry name" value="TPR_8"/>
    <property type="match status" value="1"/>
</dbReference>
<dbReference type="InterPro" id="IPR019734">
    <property type="entry name" value="TPR_rpt"/>
</dbReference>
<reference evidence="2" key="1">
    <citation type="submission" date="2020-10" db="EMBL/GenBank/DDBJ databases">
        <authorList>
            <person name="Gilroy R."/>
        </authorList>
    </citation>
    <scope>NUCLEOTIDE SEQUENCE</scope>
    <source>
        <strain evidence="2">ChiSjej6B24-2974</strain>
    </source>
</reference>
<dbReference type="PANTHER" id="PTHR43630:SF2">
    <property type="entry name" value="GLYCOSYLTRANSFERASE"/>
    <property type="match status" value="1"/>
</dbReference>
<feature type="repeat" description="TPR" evidence="1">
    <location>
        <begin position="312"/>
        <end position="345"/>
    </location>
</feature>
<sequence>MGKWKICVYAICKNEAKFAKRWMESMREADWVVALDTGSSDGTAEILREQGAQVEEEIISPWRFDVARNRSLELVPEEADICVCTDLDEVFHPGWRKALEAAWKDTTKRARYRYTWNFNPDGTEGVVFWSDKIHARHGFRWVHPVHEVLTYERPDYETVLAEGIQLDHRADPSKSRAQYLPLLELSVEEEPLDDRNTHYLGREYMFHRRWQECIDTLTRHLSLPTATWPDERCASMRFIARSHEALGNTHEAERWLLRAVAEAPHLREPWVEAAALYYRQRDWNATAFFALRALNIAERPKTYICEASAWGSLPYDLASLALYETGRVREAIPLLEKAIEIAPDDARLQENLRLMRAELRRG</sequence>
<dbReference type="Gene3D" id="3.90.550.10">
    <property type="entry name" value="Spore Coat Polysaccharide Biosynthesis Protein SpsA, Chain A"/>
    <property type="match status" value="1"/>
</dbReference>
<dbReference type="InterPro" id="IPR029044">
    <property type="entry name" value="Nucleotide-diphossugar_trans"/>
</dbReference>
<dbReference type="InterPro" id="IPR011990">
    <property type="entry name" value="TPR-like_helical_dom_sf"/>
</dbReference>
<dbReference type="EMBL" id="DVFZ01000035">
    <property type="protein sequence ID" value="HIQ82179.1"/>
    <property type="molecule type" value="Genomic_DNA"/>
</dbReference>
<keyword evidence="2" id="KW-0808">Transferase</keyword>
<dbReference type="PROSITE" id="PS50005">
    <property type="entry name" value="TPR"/>
    <property type="match status" value="1"/>
</dbReference>
<evidence type="ECO:0000313" key="2">
    <source>
        <dbReference type="EMBL" id="HIQ82179.1"/>
    </source>
</evidence>
<proteinExistence type="predicted"/>
<evidence type="ECO:0000256" key="1">
    <source>
        <dbReference type="PROSITE-ProRule" id="PRU00339"/>
    </source>
</evidence>
<dbReference type="Proteomes" id="UP000824260">
    <property type="component" value="Unassembled WGS sequence"/>
</dbReference>
<comment type="caution">
    <text evidence="2">The sequence shown here is derived from an EMBL/GenBank/DDBJ whole genome shotgun (WGS) entry which is preliminary data.</text>
</comment>
<dbReference type="PANTHER" id="PTHR43630">
    <property type="entry name" value="POLY-BETA-1,6-N-ACETYL-D-GLUCOSAMINE SYNTHASE"/>
    <property type="match status" value="1"/>
</dbReference>
<dbReference type="GO" id="GO:0016740">
    <property type="term" value="F:transferase activity"/>
    <property type="evidence" value="ECO:0007669"/>
    <property type="project" value="UniProtKB-KW"/>
</dbReference>
<dbReference type="SUPFAM" id="SSF48452">
    <property type="entry name" value="TPR-like"/>
    <property type="match status" value="1"/>
</dbReference>
<dbReference type="Gene3D" id="1.25.40.10">
    <property type="entry name" value="Tetratricopeptide repeat domain"/>
    <property type="match status" value="1"/>
</dbReference>
<name>A0A9D0ZKZ0_9FIRM</name>
<protein>
    <submittedName>
        <fullName evidence="2">Glycosyl transferase family 2</fullName>
    </submittedName>
</protein>
<organism evidence="2 3">
    <name type="scientific">Candidatus Pullichristensenella stercorigallinarum</name>
    <dbReference type="NCBI Taxonomy" id="2840909"/>
    <lineage>
        <taxon>Bacteria</taxon>
        <taxon>Bacillati</taxon>
        <taxon>Bacillota</taxon>
        <taxon>Clostridia</taxon>
        <taxon>Candidatus Pullichristensenella</taxon>
    </lineage>
</organism>
<dbReference type="AlphaFoldDB" id="A0A9D0ZKZ0"/>
<gene>
    <name evidence="2" type="ORF">IAA52_03670</name>
</gene>
<keyword evidence="1" id="KW-0802">TPR repeat</keyword>
<dbReference type="SUPFAM" id="SSF53448">
    <property type="entry name" value="Nucleotide-diphospho-sugar transferases"/>
    <property type="match status" value="1"/>
</dbReference>
<accession>A0A9D0ZKZ0</accession>
<reference evidence="2" key="2">
    <citation type="journal article" date="2021" name="PeerJ">
        <title>Extensive microbial diversity within the chicken gut microbiome revealed by metagenomics and culture.</title>
        <authorList>
            <person name="Gilroy R."/>
            <person name="Ravi A."/>
            <person name="Getino M."/>
            <person name="Pursley I."/>
            <person name="Horton D.L."/>
            <person name="Alikhan N.F."/>
            <person name="Baker D."/>
            <person name="Gharbi K."/>
            <person name="Hall N."/>
            <person name="Watson M."/>
            <person name="Adriaenssens E.M."/>
            <person name="Foster-Nyarko E."/>
            <person name="Jarju S."/>
            <person name="Secka A."/>
            <person name="Antonio M."/>
            <person name="Oren A."/>
            <person name="Chaudhuri R.R."/>
            <person name="La Ragione R."/>
            <person name="Hildebrand F."/>
            <person name="Pallen M.J."/>
        </authorList>
    </citation>
    <scope>NUCLEOTIDE SEQUENCE</scope>
    <source>
        <strain evidence="2">ChiSjej6B24-2974</strain>
    </source>
</reference>
<evidence type="ECO:0000313" key="3">
    <source>
        <dbReference type="Proteomes" id="UP000824260"/>
    </source>
</evidence>